<dbReference type="Proteomes" id="UP000834106">
    <property type="component" value="Chromosome 7"/>
</dbReference>
<reference evidence="1" key="1">
    <citation type="submission" date="2023-05" db="EMBL/GenBank/DDBJ databases">
        <authorList>
            <person name="Huff M."/>
        </authorList>
    </citation>
    <scope>NUCLEOTIDE SEQUENCE</scope>
</reference>
<name>A0AAD1ZDI1_9LAMI</name>
<keyword evidence="2" id="KW-1185">Reference proteome</keyword>
<evidence type="ECO:0000313" key="2">
    <source>
        <dbReference type="Proteomes" id="UP000834106"/>
    </source>
</evidence>
<accession>A0AAD1ZDI1</accession>
<gene>
    <name evidence="1" type="ORF">FPE_LOCUS12925</name>
</gene>
<dbReference type="AlphaFoldDB" id="A0AAD1ZDI1"/>
<sequence length="102" mass="11112">MTKYIEAAEKCLVEYRVDRPSMGDVLWNLEYSLQLQKASSQGTNDGENKALATTASPHIVSPAASIVDNQPLSLPVESNNPAEVTEHSRMAMFAQFASLSGR</sequence>
<dbReference type="EMBL" id="OU503042">
    <property type="protein sequence ID" value="CAI9765495.1"/>
    <property type="molecule type" value="Genomic_DNA"/>
</dbReference>
<protein>
    <submittedName>
        <fullName evidence="1">Uncharacterized protein</fullName>
    </submittedName>
</protein>
<organism evidence="1 2">
    <name type="scientific">Fraxinus pennsylvanica</name>
    <dbReference type="NCBI Taxonomy" id="56036"/>
    <lineage>
        <taxon>Eukaryota</taxon>
        <taxon>Viridiplantae</taxon>
        <taxon>Streptophyta</taxon>
        <taxon>Embryophyta</taxon>
        <taxon>Tracheophyta</taxon>
        <taxon>Spermatophyta</taxon>
        <taxon>Magnoliopsida</taxon>
        <taxon>eudicotyledons</taxon>
        <taxon>Gunneridae</taxon>
        <taxon>Pentapetalae</taxon>
        <taxon>asterids</taxon>
        <taxon>lamiids</taxon>
        <taxon>Lamiales</taxon>
        <taxon>Oleaceae</taxon>
        <taxon>Oleeae</taxon>
        <taxon>Fraxinus</taxon>
    </lineage>
</organism>
<proteinExistence type="predicted"/>
<evidence type="ECO:0000313" key="1">
    <source>
        <dbReference type="EMBL" id="CAI9765495.1"/>
    </source>
</evidence>